<dbReference type="RefSeq" id="WP_060753030.1">
    <property type="nucleotide sequence ID" value="NZ_LRMR01000005.1"/>
</dbReference>
<dbReference type="AlphaFoldDB" id="A0A0X7K8P7"/>
<dbReference type="Gene3D" id="1.20.910.10">
    <property type="entry name" value="Heme oxygenase-like"/>
    <property type="match status" value="1"/>
</dbReference>
<name>A0A0X7K8P7_9PSED</name>
<evidence type="ECO:0008006" key="3">
    <source>
        <dbReference type="Google" id="ProtNLM"/>
    </source>
</evidence>
<dbReference type="EMBL" id="LRMR01000005">
    <property type="protein sequence ID" value="KWU52043.1"/>
    <property type="molecule type" value="Genomic_DNA"/>
</dbReference>
<dbReference type="Proteomes" id="UP000067111">
    <property type="component" value="Unassembled WGS sequence"/>
</dbReference>
<dbReference type="SMART" id="SM01236">
    <property type="entry name" value="Haem_oxygenase_2"/>
    <property type="match status" value="1"/>
</dbReference>
<reference evidence="2" key="1">
    <citation type="submission" date="2016-01" db="EMBL/GenBank/DDBJ databases">
        <authorList>
            <person name="Gamez R.M."/>
            <person name="Rodriguez F."/>
            <person name="Bernal J.F."/>
            <person name="Agarwala R."/>
            <person name="Landsman D."/>
            <person name="Marino-Ramirez L."/>
        </authorList>
    </citation>
    <scope>NUCLEOTIDE SEQUENCE [LARGE SCALE GENOMIC DNA]</scope>
    <source>
        <strain evidence="2">Ps006</strain>
    </source>
</reference>
<evidence type="ECO:0000313" key="2">
    <source>
        <dbReference type="Proteomes" id="UP000067111"/>
    </source>
</evidence>
<dbReference type="InterPro" id="IPR016084">
    <property type="entry name" value="Haem_Oase-like_multi-hlx"/>
</dbReference>
<dbReference type="Pfam" id="PF14518">
    <property type="entry name" value="Haem_oxygenas_2"/>
    <property type="match status" value="1"/>
</dbReference>
<comment type="caution">
    <text evidence="1">The sequence shown here is derived from an EMBL/GenBank/DDBJ whole genome shotgun (WGS) entry which is preliminary data.</text>
</comment>
<proteinExistence type="predicted"/>
<dbReference type="OrthoDB" id="6635957at2"/>
<gene>
    <name evidence="1" type="ORF">AWV77_04210</name>
</gene>
<evidence type="ECO:0000313" key="1">
    <source>
        <dbReference type="EMBL" id="KWU52043.1"/>
    </source>
</evidence>
<sequence>MTVFQTLQSASQWQHEGPLRSEYQRLLTDWDTGAAQSAADFLQAQLAQVSTTEDTSLPASPDQLMSWVELNCTAVAERYAQYLQERQQGGGRRYFQNKAHALYFLQCVAPTKQVDGAWLYGVLSHWQDYRYDGLVTTYLEELGDGEPTQNHVSIYQRLLAEQGCDGDFGWQDQHFHQGAIQLALGQSAASHMPEILGYNLGYEQLPLHLLICAYELKELGIDPYYFSLHVTIDNASSGHARRAVQAVLGLMPNGMDATEYWQRVRRGYQLNDLGLGTTAVIQAFDLEHELVAMLERKRPFAQHMHSDYCRFEGKTVNQWLAQPGQVRGFLQALENKGWIKRNQSPEDSRFWQLIEGAGAAMFGVFSGYEKQLLRDWIAGDWRDASAIARPRPVRPVSSGTHEPTPDDPETCALRQALARHNGERQLGLLLPWLAPHRHHRPAGLYATRRFIELRASLR</sequence>
<accession>A0A0X7K8P7</accession>
<protein>
    <recommendedName>
        <fullName evidence="3">Iron-containing redox enzyme family protein</fullName>
    </recommendedName>
</protein>
<organism evidence="1 2">
    <name type="scientific">Pseudomonas palleroniana</name>
    <dbReference type="NCBI Taxonomy" id="191390"/>
    <lineage>
        <taxon>Bacteria</taxon>
        <taxon>Pseudomonadati</taxon>
        <taxon>Pseudomonadota</taxon>
        <taxon>Gammaproteobacteria</taxon>
        <taxon>Pseudomonadales</taxon>
        <taxon>Pseudomonadaceae</taxon>
        <taxon>Pseudomonas</taxon>
    </lineage>
</organism>